<reference evidence="2 3" key="1">
    <citation type="journal article" date="2016" name="Nat. Commun.">
        <title>Thousands of microbial genomes shed light on interconnected biogeochemical processes in an aquifer system.</title>
        <authorList>
            <person name="Anantharaman K."/>
            <person name="Brown C.T."/>
            <person name="Hug L.A."/>
            <person name="Sharon I."/>
            <person name="Castelle C.J."/>
            <person name="Probst A.J."/>
            <person name="Thomas B.C."/>
            <person name="Singh A."/>
            <person name="Wilkins M.J."/>
            <person name="Karaoz U."/>
            <person name="Brodie E.L."/>
            <person name="Williams K.H."/>
            <person name="Hubbard S.S."/>
            <person name="Banfield J.F."/>
        </authorList>
    </citation>
    <scope>NUCLEOTIDE SEQUENCE [LARGE SCALE GENOMIC DNA]</scope>
</reference>
<name>A0A1F7RMT7_9BACT</name>
<evidence type="ECO:0008006" key="4">
    <source>
        <dbReference type="Google" id="ProtNLM"/>
    </source>
</evidence>
<dbReference type="Pfam" id="PF11154">
    <property type="entry name" value="DUF2934"/>
    <property type="match status" value="1"/>
</dbReference>
<dbReference type="InterPro" id="IPR021327">
    <property type="entry name" value="DUF2934"/>
</dbReference>
<evidence type="ECO:0000313" key="2">
    <source>
        <dbReference type="EMBL" id="OGL42478.1"/>
    </source>
</evidence>
<accession>A0A1F7RMT7</accession>
<sequence>MLNSQTEKRRQREVRGKDTARKKSSYTKVSQNSLSQEQLTEMIHKVAYEIYEKKGCTPGDEMEDWLEAERRVNKELQPDILQKKGKRKIRNVE</sequence>
<feature type="region of interest" description="Disordered" evidence="1">
    <location>
        <begin position="1"/>
        <end position="36"/>
    </location>
</feature>
<evidence type="ECO:0000256" key="1">
    <source>
        <dbReference type="SAM" id="MobiDB-lite"/>
    </source>
</evidence>
<gene>
    <name evidence="2" type="ORF">A2042_09170</name>
</gene>
<dbReference type="EMBL" id="MGDB01000045">
    <property type="protein sequence ID" value="OGL42478.1"/>
    <property type="molecule type" value="Genomic_DNA"/>
</dbReference>
<proteinExistence type="predicted"/>
<protein>
    <recommendedName>
        <fullName evidence="4">DUF2934 domain-containing protein</fullName>
    </recommendedName>
</protein>
<organism evidence="2 3">
    <name type="scientific">Candidatus Schekmanbacteria bacterium GWA2_38_11</name>
    <dbReference type="NCBI Taxonomy" id="1817876"/>
    <lineage>
        <taxon>Bacteria</taxon>
        <taxon>Candidatus Schekmaniibacteriota</taxon>
    </lineage>
</organism>
<dbReference type="AlphaFoldDB" id="A0A1F7RMT7"/>
<feature type="compositionally biased region" description="Polar residues" evidence="1">
    <location>
        <begin position="26"/>
        <end position="36"/>
    </location>
</feature>
<dbReference type="Proteomes" id="UP000178526">
    <property type="component" value="Unassembled WGS sequence"/>
</dbReference>
<feature type="compositionally biased region" description="Basic and acidic residues" evidence="1">
    <location>
        <begin position="1"/>
        <end position="21"/>
    </location>
</feature>
<evidence type="ECO:0000313" key="3">
    <source>
        <dbReference type="Proteomes" id="UP000178526"/>
    </source>
</evidence>
<comment type="caution">
    <text evidence="2">The sequence shown here is derived from an EMBL/GenBank/DDBJ whole genome shotgun (WGS) entry which is preliminary data.</text>
</comment>